<comment type="caution">
    <text evidence="5">The sequence shown here is derived from an EMBL/GenBank/DDBJ whole genome shotgun (WGS) entry which is preliminary data.</text>
</comment>
<dbReference type="InterPro" id="IPR017907">
    <property type="entry name" value="Znf_RING_CS"/>
</dbReference>
<evidence type="ECO:0000256" key="4">
    <source>
        <dbReference type="SAM" id="MobiDB-lite"/>
    </source>
</evidence>
<evidence type="ECO:0000256" key="1">
    <source>
        <dbReference type="ARBA" id="ARBA00022723"/>
    </source>
</evidence>
<dbReference type="VEuPathDB" id="FungiDB:G647_09646"/>
<sequence>MPSDLPHLDLQQQDHHHHHHHHPLPHLPLQQSPSNTDAFRGELHHLDITAQSLRAEKAALLTRLQVVREKIFANDNHIRRTMENLSSELFRSQRAERQPEFQASMLNKDNFIEGMYYQMQAQPQLLKAIHAVTKEEGTVQDNNLIAAAIMTELTGNTFQFGHDVAARVTEFEKAKNESLAVMGQPVFDGVNAFVDPTFAVTDPALEDGAAQAIQGPSASPLGAARDMSIVALMSPSVKSEGASIATPFNVANSFPDLTAAALTNTPANVALSIETTPVRQSPRATVVAQGMTSLQKSFPGLLESIGPANSPPRPRSAVAAVAGKRGRESVEPNDSPSPSVLRVAKKPKNDKEPAISHTFINYMKHLEQLHRAGKSISSTIRCSRCQQIKRDVRVLNCLHLYCHRCVLQLRGQAQHGNAVTGFQSTCVKPGCNQVVSGKTTVIDSEIVDFLQWYDQQSPVITSKVCQLHVLNTASARYPDDDGIKAKLQQVQSQFRAAHNAAVGDQPVDLMVIAKLCRKPYL</sequence>
<evidence type="ECO:0000313" key="5">
    <source>
        <dbReference type="EMBL" id="OCT51007.1"/>
    </source>
</evidence>
<keyword evidence="6" id="KW-1185">Reference proteome</keyword>
<organism evidence="5 6">
    <name type="scientific">Cladophialophora carrionii</name>
    <dbReference type="NCBI Taxonomy" id="86049"/>
    <lineage>
        <taxon>Eukaryota</taxon>
        <taxon>Fungi</taxon>
        <taxon>Dikarya</taxon>
        <taxon>Ascomycota</taxon>
        <taxon>Pezizomycotina</taxon>
        <taxon>Eurotiomycetes</taxon>
        <taxon>Chaetothyriomycetidae</taxon>
        <taxon>Chaetothyriales</taxon>
        <taxon>Herpotrichiellaceae</taxon>
        <taxon>Cladophialophora</taxon>
    </lineage>
</organism>
<dbReference type="VEuPathDB" id="FungiDB:CLCR_08392"/>
<reference evidence="6" key="1">
    <citation type="submission" date="2015-07" db="EMBL/GenBank/DDBJ databases">
        <authorList>
            <person name="Teixeira M.M."/>
            <person name="Souza R.C."/>
            <person name="Almeida L.G."/>
            <person name="Vicente V.A."/>
            <person name="de Hoog S."/>
            <person name="Bocca A.L."/>
            <person name="de Almeida S.R."/>
            <person name="Vasconcelos A.T."/>
            <person name="Felipe M.S."/>
        </authorList>
    </citation>
    <scope>NUCLEOTIDE SEQUENCE [LARGE SCALE GENOMIC DNA]</scope>
    <source>
        <strain evidence="6">KSF</strain>
    </source>
</reference>
<evidence type="ECO:0000313" key="6">
    <source>
        <dbReference type="Proteomes" id="UP000094526"/>
    </source>
</evidence>
<feature type="compositionally biased region" description="Basic residues" evidence="4">
    <location>
        <begin position="15"/>
        <end position="24"/>
    </location>
</feature>
<proteinExistence type="predicted"/>
<feature type="region of interest" description="Disordered" evidence="4">
    <location>
        <begin position="1"/>
        <end position="37"/>
    </location>
</feature>
<feature type="compositionally biased region" description="Low complexity" evidence="4">
    <location>
        <begin position="1"/>
        <end position="11"/>
    </location>
</feature>
<dbReference type="GO" id="GO:0008270">
    <property type="term" value="F:zinc ion binding"/>
    <property type="evidence" value="ECO:0007669"/>
    <property type="project" value="UniProtKB-KW"/>
</dbReference>
<name>A0A1C1CR71_9EURO</name>
<evidence type="ECO:0000256" key="3">
    <source>
        <dbReference type="ARBA" id="ARBA00022833"/>
    </source>
</evidence>
<evidence type="ECO:0000256" key="2">
    <source>
        <dbReference type="ARBA" id="ARBA00022771"/>
    </source>
</evidence>
<dbReference type="SUPFAM" id="SSF57850">
    <property type="entry name" value="RING/U-box"/>
    <property type="match status" value="1"/>
</dbReference>
<feature type="region of interest" description="Disordered" evidence="4">
    <location>
        <begin position="321"/>
        <end position="350"/>
    </location>
</feature>
<accession>A0A1C1CR71</accession>
<dbReference type="CDD" id="cd16449">
    <property type="entry name" value="RING-HC"/>
    <property type="match status" value="1"/>
</dbReference>
<dbReference type="PROSITE" id="PS00518">
    <property type="entry name" value="ZF_RING_1"/>
    <property type="match status" value="1"/>
</dbReference>
<dbReference type="InterPro" id="IPR013083">
    <property type="entry name" value="Znf_RING/FYVE/PHD"/>
</dbReference>
<protein>
    <recommendedName>
        <fullName evidence="7">RING-type domain-containing protein</fullName>
    </recommendedName>
</protein>
<dbReference type="AlphaFoldDB" id="A0A1C1CR71"/>
<keyword evidence="1" id="KW-0479">Metal-binding</keyword>
<evidence type="ECO:0008006" key="7">
    <source>
        <dbReference type="Google" id="ProtNLM"/>
    </source>
</evidence>
<gene>
    <name evidence="5" type="ORF">CLCR_08392</name>
</gene>
<dbReference type="Proteomes" id="UP000094526">
    <property type="component" value="Unassembled WGS sequence"/>
</dbReference>
<keyword evidence="2" id="KW-0863">Zinc-finger</keyword>
<keyword evidence="3" id="KW-0862">Zinc</keyword>
<dbReference type="EMBL" id="LGRB01000009">
    <property type="protein sequence ID" value="OCT51007.1"/>
    <property type="molecule type" value="Genomic_DNA"/>
</dbReference>
<dbReference type="OrthoDB" id="342730at2759"/>
<dbReference type="Gene3D" id="3.30.40.10">
    <property type="entry name" value="Zinc/RING finger domain, C3HC4 (zinc finger)"/>
    <property type="match status" value="1"/>
</dbReference>